<dbReference type="GO" id="GO:0016787">
    <property type="term" value="F:hydrolase activity"/>
    <property type="evidence" value="ECO:0007669"/>
    <property type="project" value="UniProtKB-KW"/>
</dbReference>
<gene>
    <name evidence="6" type="ORF">MTR67_046909</name>
</gene>
<name>A0AAF0ZYG1_SOLVR</name>
<dbReference type="AlphaFoldDB" id="A0AAF0ZYG1"/>
<proteinExistence type="predicted"/>
<dbReference type="GO" id="GO:0005524">
    <property type="term" value="F:ATP binding"/>
    <property type="evidence" value="ECO:0007669"/>
    <property type="project" value="UniProtKB-KW"/>
</dbReference>
<keyword evidence="1" id="KW-0547">Nucleotide-binding</keyword>
<evidence type="ECO:0000256" key="4">
    <source>
        <dbReference type="ARBA" id="ARBA00022840"/>
    </source>
</evidence>
<evidence type="ECO:0000256" key="1">
    <source>
        <dbReference type="ARBA" id="ARBA00022741"/>
    </source>
</evidence>
<evidence type="ECO:0000256" key="5">
    <source>
        <dbReference type="SAM" id="MobiDB-lite"/>
    </source>
</evidence>
<protein>
    <recommendedName>
        <fullName evidence="8">DEAD/DEAH box helicase domain-containing protein</fullName>
    </recommendedName>
</protein>
<feature type="compositionally biased region" description="Basic residues" evidence="5">
    <location>
        <begin position="72"/>
        <end position="86"/>
    </location>
</feature>
<feature type="region of interest" description="Disordered" evidence="5">
    <location>
        <begin position="72"/>
        <end position="92"/>
    </location>
</feature>
<dbReference type="Gene3D" id="3.40.50.300">
    <property type="entry name" value="P-loop containing nucleotide triphosphate hydrolases"/>
    <property type="match status" value="1"/>
</dbReference>
<evidence type="ECO:0000313" key="6">
    <source>
        <dbReference type="EMBL" id="WMV53524.1"/>
    </source>
</evidence>
<accession>A0AAF0ZYG1</accession>
<dbReference type="PANTHER" id="PTHR47960">
    <property type="entry name" value="DEAD-BOX ATP-DEPENDENT RNA HELICASE 50"/>
    <property type="match status" value="1"/>
</dbReference>
<organism evidence="6 7">
    <name type="scientific">Solanum verrucosum</name>
    <dbReference type="NCBI Taxonomy" id="315347"/>
    <lineage>
        <taxon>Eukaryota</taxon>
        <taxon>Viridiplantae</taxon>
        <taxon>Streptophyta</taxon>
        <taxon>Embryophyta</taxon>
        <taxon>Tracheophyta</taxon>
        <taxon>Spermatophyta</taxon>
        <taxon>Magnoliopsida</taxon>
        <taxon>eudicotyledons</taxon>
        <taxon>Gunneridae</taxon>
        <taxon>Pentapetalae</taxon>
        <taxon>asterids</taxon>
        <taxon>lamiids</taxon>
        <taxon>Solanales</taxon>
        <taxon>Solanaceae</taxon>
        <taxon>Solanoideae</taxon>
        <taxon>Solaneae</taxon>
        <taxon>Solanum</taxon>
    </lineage>
</organism>
<sequence length="378" mass="42322">MGKSDDSIQRRKNKKTRKKQDDKVSNRIAGIIAAKKRRLSGKRRMCEGMCYSLPTPEDPFNERHGKVDLVKKKKKQNLSKKGKNPIKKTSLPQNSDKLKEEFHMHAPSKFLILCLKTIQDGLQQDGAFNGGEEKPFFVHTWGIEFWKYFTSGKDIIGTNQAHATTEQIAWVAATTADAISRKEKEGLSISNPFLLFLVPSQEKAVKVRKICKPLKALGIHTVSLHPGASIDHQIQGLKNCEPEFLISTPERLQELLSHGAIKTSDVSFLSDWCLEVIFMISEMDMQDVYMAFTSLALRVPIRRLLMVVFVFQVIDGPLTETGYVDAVESIAKSISGKPQILAFSDCSNSSSNFLMKKSVGESICRIPLDDPVNGHNMA</sequence>
<evidence type="ECO:0000256" key="2">
    <source>
        <dbReference type="ARBA" id="ARBA00022801"/>
    </source>
</evidence>
<dbReference type="GO" id="GO:0004386">
    <property type="term" value="F:helicase activity"/>
    <property type="evidence" value="ECO:0007669"/>
    <property type="project" value="UniProtKB-KW"/>
</dbReference>
<keyword evidence="2" id="KW-0378">Hydrolase</keyword>
<keyword evidence="3" id="KW-0347">Helicase</keyword>
<dbReference type="SUPFAM" id="SSF52540">
    <property type="entry name" value="P-loop containing nucleoside triphosphate hydrolases"/>
    <property type="match status" value="1"/>
</dbReference>
<evidence type="ECO:0000256" key="3">
    <source>
        <dbReference type="ARBA" id="ARBA00022806"/>
    </source>
</evidence>
<feature type="region of interest" description="Disordered" evidence="5">
    <location>
        <begin position="1"/>
        <end position="27"/>
    </location>
</feature>
<evidence type="ECO:0008006" key="8">
    <source>
        <dbReference type="Google" id="ProtNLM"/>
    </source>
</evidence>
<keyword evidence="4" id="KW-0067">ATP-binding</keyword>
<reference evidence="6" key="1">
    <citation type="submission" date="2023-08" db="EMBL/GenBank/DDBJ databases">
        <title>A de novo genome assembly of Solanum verrucosum Schlechtendal, a Mexican diploid species geographically isolated from the other diploid A-genome species in potato relatives.</title>
        <authorList>
            <person name="Hosaka K."/>
        </authorList>
    </citation>
    <scope>NUCLEOTIDE SEQUENCE</scope>
    <source>
        <tissue evidence="6">Young leaves</tissue>
    </source>
</reference>
<evidence type="ECO:0000313" key="7">
    <source>
        <dbReference type="Proteomes" id="UP001234989"/>
    </source>
</evidence>
<dbReference type="Proteomes" id="UP001234989">
    <property type="component" value="Chromosome 11"/>
</dbReference>
<dbReference type="EMBL" id="CP133622">
    <property type="protein sequence ID" value="WMV53524.1"/>
    <property type="molecule type" value="Genomic_DNA"/>
</dbReference>
<dbReference type="InterPro" id="IPR027417">
    <property type="entry name" value="P-loop_NTPase"/>
</dbReference>
<keyword evidence="7" id="KW-1185">Reference proteome</keyword>